<evidence type="ECO:0000313" key="4">
    <source>
        <dbReference type="Proteomes" id="UP000663891"/>
    </source>
</evidence>
<evidence type="ECO:0000313" key="2">
    <source>
        <dbReference type="EMBL" id="CAF0761777.1"/>
    </source>
</evidence>
<dbReference type="EMBL" id="CAJNON010000009">
    <property type="protein sequence ID" value="CAF0761777.1"/>
    <property type="molecule type" value="Genomic_DNA"/>
</dbReference>
<dbReference type="PANTHER" id="PTHR24114:SF50">
    <property type="entry name" value="RNI-LIKE PROTEIN"/>
    <property type="match status" value="1"/>
</dbReference>
<dbReference type="SUPFAM" id="SSF52047">
    <property type="entry name" value="RNI-like"/>
    <property type="match status" value="1"/>
</dbReference>
<dbReference type="Gene3D" id="3.80.10.10">
    <property type="entry name" value="Ribonuclease Inhibitor"/>
    <property type="match status" value="1"/>
</dbReference>
<proteinExistence type="predicted"/>
<name>A0A813Q4A2_9BILA</name>
<dbReference type="Proteomes" id="UP000663881">
    <property type="component" value="Unassembled WGS sequence"/>
</dbReference>
<dbReference type="AlphaFoldDB" id="A0A813Q4A2"/>
<comment type="caution">
    <text evidence="2">The sequence shown here is derived from an EMBL/GenBank/DDBJ whole genome shotgun (WGS) entry which is preliminary data.</text>
</comment>
<dbReference type="OrthoDB" id="76105at2759"/>
<dbReference type="InterPro" id="IPR001611">
    <property type="entry name" value="Leu-rich_rpt"/>
</dbReference>
<dbReference type="Proteomes" id="UP000663891">
    <property type="component" value="Unassembled WGS sequence"/>
</dbReference>
<dbReference type="EMBL" id="CAJOAY010005044">
    <property type="protein sequence ID" value="CAF4093042.1"/>
    <property type="molecule type" value="Genomic_DNA"/>
</dbReference>
<gene>
    <name evidence="3" type="ORF">OKA104_LOCUS35252</name>
    <name evidence="2" type="ORF">VCS650_LOCUS1851</name>
</gene>
<organism evidence="2 4">
    <name type="scientific">Adineta steineri</name>
    <dbReference type="NCBI Taxonomy" id="433720"/>
    <lineage>
        <taxon>Eukaryota</taxon>
        <taxon>Metazoa</taxon>
        <taxon>Spiralia</taxon>
        <taxon>Gnathifera</taxon>
        <taxon>Rotifera</taxon>
        <taxon>Eurotatoria</taxon>
        <taxon>Bdelloidea</taxon>
        <taxon>Adinetida</taxon>
        <taxon>Adinetidae</taxon>
        <taxon>Adineta</taxon>
    </lineage>
</organism>
<dbReference type="Pfam" id="PF13516">
    <property type="entry name" value="LRR_6"/>
    <property type="match status" value="2"/>
</dbReference>
<dbReference type="SMART" id="SM00368">
    <property type="entry name" value="LRR_RI"/>
    <property type="match status" value="8"/>
</dbReference>
<protein>
    <submittedName>
        <fullName evidence="2">Uncharacterized protein</fullName>
    </submittedName>
</protein>
<sequence>MPVKSQQQTPPENSGVRGRTQTIKTIATKVASFTSKRASAGAIRSGRSRTSVADSKRSHQSTPVKSERTPEELIYLRRHKIISEVDDKNIDEVLNLSDFSHIPKSFLTEIEQDDIYATILEELQKKKSILHASKNISEQQDEEEPISPDFMAVDDENKNISDEISYSISDENNTKVSNDGYDTDIEIESPVKQKTPISGKDKYRKLCEKAKLVPCSYFMAHINKDEMVLRYHQFSTDDIRAITKTLTTNYNVERLFLDGNYLQEQAAQHIAKLIISNDFITELSLVDNRLGGGEGTKEICRMLTLNQNLKKINLSGNKFNELDVAQLIEAFERNTTLRELDLSHNCFGEKCGEMLGAFISGNDSLEYINLGWNNFREQSAIDMISGITENTRLRRCNLEMNGFGPSGGQILAECIKKNTVLEELNINGNRLNTQNAFAIGQALSVNDTLQVLKIADNQINSDGALAVFLCIKANETNRLREIDFSHTVVTQETVNICEDIKKLKNGNFKYQVGKVTPELLKSNADTICYIKTNTDLLKKLRTNAAKVKPNEN</sequence>
<feature type="region of interest" description="Disordered" evidence="1">
    <location>
        <begin position="1"/>
        <end position="22"/>
    </location>
</feature>
<reference evidence="2" key="1">
    <citation type="submission" date="2021-02" db="EMBL/GenBank/DDBJ databases">
        <authorList>
            <person name="Nowell W R."/>
        </authorList>
    </citation>
    <scope>NUCLEOTIDE SEQUENCE</scope>
</reference>
<dbReference type="InterPro" id="IPR032675">
    <property type="entry name" value="LRR_dom_sf"/>
</dbReference>
<evidence type="ECO:0000313" key="3">
    <source>
        <dbReference type="EMBL" id="CAF4093042.1"/>
    </source>
</evidence>
<evidence type="ECO:0000256" key="1">
    <source>
        <dbReference type="SAM" id="MobiDB-lite"/>
    </source>
</evidence>
<feature type="compositionally biased region" description="Polar residues" evidence="1">
    <location>
        <begin position="1"/>
        <end position="12"/>
    </location>
</feature>
<feature type="region of interest" description="Disordered" evidence="1">
    <location>
        <begin position="35"/>
        <end position="69"/>
    </location>
</feature>
<dbReference type="PANTHER" id="PTHR24114">
    <property type="entry name" value="LEUCINE RICH REPEAT FAMILY PROTEIN"/>
    <property type="match status" value="1"/>
</dbReference>
<dbReference type="InterPro" id="IPR052394">
    <property type="entry name" value="LRR-containing"/>
</dbReference>
<accession>A0A813Q4A2</accession>